<comment type="similarity">
    <text evidence="1">Belongs to the serine protease inhibitor-like (TIL domain-containing) family.</text>
</comment>
<dbReference type="Pfam" id="PF01826">
    <property type="entry name" value="TIL"/>
    <property type="match status" value="1"/>
</dbReference>
<dbReference type="InterPro" id="IPR002919">
    <property type="entry name" value="TIL_dom"/>
</dbReference>
<dbReference type="SUPFAM" id="SSF57567">
    <property type="entry name" value="Serine protease inhibitors"/>
    <property type="match status" value="1"/>
</dbReference>
<feature type="domain" description="TIL" evidence="3">
    <location>
        <begin position="134"/>
        <end position="186"/>
    </location>
</feature>
<dbReference type="Gene3D" id="2.10.25.10">
    <property type="entry name" value="Laminin"/>
    <property type="match status" value="1"/>
</dbReference>
<evidence type="ECO:0000313" key="4">
    <source>
        <dbReference type="EMBL" id="OXU28430.1"/>
    </source>
</evidence>
<organism evidence="4 5">
    <name type="scientific">Trichomalopsis sarcophagae</name>
    <dbReference type="NCBI Taxonomy" id="543379"/>
    <lineage>
        <taxon>Eukaryota</taxon>
        <taxon>Metazoa</taxon>
        <taxon>Ecdysozoa</taxon>
        <taxon>Arthropoda</taxon>
        <taxon>Hexapoda</taxon>
        <taxon>Insecta</taxon>
        <taxon>Pterygota</taxon>
        <taxon>Neoptera</taxon>
        <taxon>Endopterygota</taxon>
        <taxon>Hymenoptera</taxon>
        <taxon>Apocrita</taxon>
        <taxon>Proctotrupomorpha</taxon>
        <taxon>Chalcidoidea</taxon>
        <taxon>Pteromalidae</taxon>
        <taxon>Pteromalinae</taxon>
        <taxon>Trichomalopsis</taxon>
    </lineage>
</organism>
<dbReference type="InterPro" id="IPR036084">
    <property type="entry name" value="Ser_inhib-like_sf"/>
</dbReference>
<evidence type="ECO:0000256" key="2">
    <source>
        <dbReference type="SAM" id="MobiDB-lite"/>
    </source>
</evidence>
<dbReference type="Proteomes" id="UP000215335">
    <property type="component" value="Unassembled WGS sequence"/>
</dbReference>
<feature type="compositionally biased region" description="Basic and acidic residues" evidence="2">
    <location>
        <begin position="77"/>
        <end position="93"/>
    </location>
</feature>
<evidence type="ECO:0000313" key="5">
    <source>
        <dbReference type="Proteomes" id="UP000215335"/>
    </source>
</evidence>
<evidence type="ECO:0000259" key="3">
    <source>
        <dbReference type="Pfam" id="PF01826"/>
    </source>
</evidence>
<comment type="caution">
    <text evidence="4">The sequence shown here is derived from an EMBL/GenBank/DDBJ whole genome shotgun (WGS) entry which is preliminary data.</text>
</comment>
<reference evidence="4 5" key="1">
    <citation type="journal article" date="2017" name="Curr. Biol.">
        <title>The Evolution of Venom by Co-option of Single-Copy Genes.</title>
        <authorList>
            <person name="Martinson E.O."/>
            <person name="Mrinalini"/>
            <person name="Kelkar Y.D."/>
            <person name="Chang C.H."/>
            <person name="Werren J.H."/>
        </authorList>
    </citation>
    <scope>NUCLEOTIDE SEQUENCE [LARGE SCALE GENOMIC DNA]</scope>
    <source>
        <strain evidence="4 5">Alberta</strain>
        <tissue evidence="4">Whole body</tissue>
    </source>
</reference>
<evidence type="ECO:0000256" key="1">
    <source>
        <dbReference type="ARBA" id="ARBA00007611"/>
    </source>
</evidence>
<sequence length="194" mass="22760">MRVERQVKGNLIGSSCARGIRFLYNMLHTSSHYTDDSDYNDFDYYKELPEKRPPSYVAVDQLQDDFYIVSDPDNVGDRSRRVAGGSREDRGTHDGMMGESWPTPEKVYRYTKHRIPGYDYEELEFLDTRQLQRCDERSVWTHCLCQFTCAEPNIVDCFTPCNSGCECREDFVYDPKSQQCVLPEQCPPDDYYLY</sequence>
<dbReference type="EMBL" id="NNAY01000432">
    <property type="protein sequence ID" value="OXU28430.1"/>
    <property type="molecule type" value="Genomic_DNA"/>
</dbReference>
<feature type="region of interest" description="Disordered" evidence="2">
    <location>
        <begin position="77"/>
        <end position="98"/>
    </location>
</feature>
<proteinExistence type="inferred from homology"/>
<dbReference type="CDD" id="cd19941">
    <property type="entry name" value="TIL"/>
    <property type="match status" value="1"/>
</dbReference>
<gene>
    <name evidence="4" type="ORF">TSAR_003347</name>
</gene>
<keyword evidence="5" id="KW-1185">Reference proteome</keyword>
<name>A0A232FD49_9HYME</name>
<dbReference type="AlphaFoldDB" id="A0A232FD49"/>
<accession>A0A232FD49</accession>
<protein>
    <recommendedName>
        <fullName evidence="3">TIL domain-containing protein</fullName>
    </recommendedName>
</protein>
<dbReference type="OrthoDB" id="6781148at2759"/>